<dbReference type="Proteomes" id="UP000323242">
    <property type="component" value="Unassembled WGS sequence"/>
</dbReference>
<dbReference type="EMBL" id="JAAGMP010000455">
    <property type="protein sequence ID" value="NEC18461.1"/>
    <property type="molecule type" value="Genomic_DNA"/>
</dbReference>
<dbReference type="AlphaFoldDB" id="A0A5D4I932"/>
<sequence length="65" mass="6820">MGSVVGKKREALRWAPVAVLLVFALIAPLFGDSPTGVVIPLLLAVMLAGVNVTMPKKERSPHGAE</sequence>
<keyword evidence="4" id="KW-1185">Reference proteome</keyword>
<keyword evidence="1" id="KW-0812">Transmembrane</keyword>
<accession>A0A5D4I932</accession>
<organism evidence="3 4">
    <name type="scientific">Streptomyces parvus</name>
    <dbReference type="NCBI Taxonomy" id="66428"/>
    <lineage>
        <taxon>Bacteria</taxon>
        <taxon>Bacillati</taxon>
        <taxon>Actinomycetota</taxon>
        <taxon>Actinomycetes</taxon>
        <taxon>Kitasatosporales</taxon>
        <taxon>Streptomycetaceae</taxon>
        <taxon>Streptomyces</taxon>
    </lineage>
</organism>
<keyword evidence="1" id="KW-0472">Membrane</keyword>
<evidence type="ECO:0000313" key="4">
    <source>
        <dbReference type="Proteomes" id="UP000323242"/>
    </source>
</evidence>
<dbReference type="Proteomes" id="UP000469670">
    <property type="component" value="Unassembled WGS sequence"/>
</dbReference>
<evidence type="ECO:0000313" key="3">
    <source>
        <dbReference type="EMBL" id="TYR49396.1"/>
    </source>
</evidence>
<reference evidence="3 4" key="1">
    <citation type="submission" date="2019-08" db="EMBL/GenBank/DDBJ databases">
        <title>Draft genome for granaticin producer strain Streptomyces parvus C05.</title>
        <authorList>
            <person name="Gonzalez-Pimentel J.L."/>
        </authorList>
    </citation>
    <scope>NUCLEOTIDE SEQUENCE [LARGE SCALE GENOMIC DNA]</scope>
    <source>
        <strain evidence="3 4">C05</strain>
    </source>
</reference>
<keyword evidence="1" id="KW-1133">Transmembrane helix</keyword>
<reference evidence="2 5" key="2">
    <citation type="submission" date="2020-01" db="EMBL/GenBank/DDBJ databases">
        <title>Insect and environment-associated Actinomycetes.</title>
        <authorList>
            <person name="Currrie C."/>
            <person name="Chevrette M."/>
            <person name="Carlson C."/>
            <person name="Stubbendieck R."/>
            <person name="Wendt-Pienkowski E."/>
        </authorList>
    </citation>
    <scope>NUCLEOTIDE SEQUENCE [LARGE SCALE GENOMIC DNA]</scope>
    <source>
        <strain evidence="2 5">SID7590</strain>
    </source>
</reference>
<evidence type="ECO:0000313" key="2">
    <source>
        <dbReference type="EMBL" id="NEC18461.1"/>
    </source>
</evidence>
<dbReference type="EMBL" id="VSZQ01000281">
    <property type="protein sequence ID" value="TYR49396.1"/>
    <property type="molecule type" value="Genomic_DNA"/>
</dbReference>
<comment type="caution">
    <text evidence="3">The sequence shown here is derived from an EMBL/GenBank/DDBJ whole genome shotgun (WGS) entry which is preliminary data.</text>
</comment>
<protein>
    <submittedName>
        <fullName evidence="3">Uncharacterized protein</fullName>
    </submittedName>
</protein>
<feature type="transmembrane region" description="Helical" evidence="1">
    <location>
        <begin position="37"/>
        <end position="54"/>
    </location>
</feature>
<gene>
    <name evidence="3" type="ORF">FY004_33555</name>
    <name evidence="2" type="ORF">G3I50_09355</name>
</gene>
<feature type="transmembrane region" description="Helical" evidence="1">
    <location>
        <begin position="12"/>
        <end position="31"/>
    </location>
</feature>
<evidence type="ECO:0000313" key="5">
    <source>
        <dbReference type="Proteomes" id="UP000469670"/>
    </source>
</evidence>
<proteinExistence type="predicted"/>
<name>A0A5D4I932_9ACTN</name>
<evidence type="ECO:0000256" key="1">
    <source>
        <dbReference type="SAM" id="Phobius"/>
    </source>
</evidence>
<dbReference type="RefSeq" id="WP_109197327.1">
    <property type="nucleotide sequence ID" value="NZ_JAAGMP010000455.1"/>
</dbReference>